<organism evidence="1 2">
    <name type="scientific">Theileria orientalis</name>
    <dbReference type="NCBI Taxonomy" id="68886"/>
    <lineage>
        <taxon>Eukaryota</taxon>
        <taxon>Sar</taxon>
        <taxon>Alveolata</taxon>
        <taxon>Apicomplexa</taxon>
        <taxon>Aconoidasida</taxon>
        <taxon>Piroplasmida</taxon>
        <taxon>Theileriidae</taxon>
        <taxon>Theileria</taxon>
    </lineage>
</organism>
<dbReference type="AlphaFoldDB" id="A0A976MBK8"/>
<proteinExistence type="predicted"/>
<dbReference type="Proteomes" id="UP000244811">
    <property type="component" value="Chromosome 3"/>
</dbReference>
<evidence type="ECO:0000313" key="2">
    <source>
        <dbReference type="Proteomes" id="UP000244811"/>
    </source>
</evidence>
<accession>A0A976MBK8</accession>
<gene>
    <name evidence="1" type="ORF">MACK_002074</name>
</gene>
<protein>
    <submittedName>
        <fullName evidence="1">Uncharacterized protein</fullName>
    </submittedName>
</protein>
<name>A0A976MBK8_THEOR</name>
<dbReference type="EMBL" id="CP056070">
    <property type="protein sequence ID" value="UKK01261.2"/>
    <property type="molecule type" value="Genomic_DNA"/>
</dbReference>
<evidence type="ECO:0000313" key="1">
    <source>
        <dbReference type="EMBL" id="UKK01261.2"/>
    </source>
</evidence>
<sequence>MNFFNEPHDVQVILGLTLVGIPDSWDEITLVGFVKSYSYAFGPNEVCIISTYLEDSNDGIRRAHITCSNLYSKQKLLKIRLIPVIVGYEQKFCQIIIVRPYCFWIKLSCDSVPIPYMLPKYGSQDISYESIEAKMLLHESNIHPSIVTCLMEYNLIPKDGSFWCASDAIATWLAAKDQDQKLFDCLETLFGKVQDAASNFEPYPYNITDESVYSSNWNQVLLHPNSQGQTQVLWPWETDANSGAMTPEPRPKQGRKHGTKKIGCIRYEANRKRWVVDMSIEGRRLQKCFHETFFGLQGGLAEALRWRFDFLLTSKTPISSQSELKCISDVFDKIMQLNMLESDKYRLIDTLRNPHERFSEVCSMDELKELIENKLKQLHTSSAEDDESITSEYVEHNGIEDREDFLSRRGLRSKRKFWKERNK</sequence>
<reference evidence="1" key="1">
    <citation type="submission" date="2022-07" db="EMBL/GenBank/DDBJ databases">
        <title>Evaluation of T. orientalis genome assembly methods using nanopore sequencing and analysis of variation between genomes.</title>
        <authorList>
            <person name="Yam J."/>
            <person name="Micallef M.L."/>
            <person name="Liu M."/>
            <person name="Djordjevic S.P."/>
            <person name="Bogema D.R."/>
            <person name="Jenkins C."/>
        </authorList>
    </citation>
    <scope>NUCLEOTIDE SEQUENCE</scope>
    <source>
        <strain evidence="1">Goon Nure</strain>
    </source>
</reference>